<dbReference type="Proteomes" id="UP000054526">
    <property type="component" value="Unassembled WGS sequence"/>
</dbReference>
<dbReference type="InterPro" id="IPR050338">
    <property type="entry name" value="DisA"/>
</dbReference>
<evidence type="ECO:0000256" key="1">
    <source>
        <dbReference type="ARBA" id="ARBA00000877"/>
    </source>
</evidence>
<comment type="caution">
    <text evidence="7">The sequence shown here is derived from an EMBL/GenBank/DDBJ whole genome shotgun (WGS) entry which is preliminary data.</text>
</comment>
<dbReference type="PROSITE" id="PS51794">
    <property type="entry name" value="DAC"/>
    <property type="match status" value="1"/>
</dbReference>
<dbReference type="InterPro" id="IPR003390">
    <property type="entry name" value="DNA_integrity_scan_DisA_N"/>
</dbReference>
<organism evidence="7 8">
    <name type="scientific">Cohnella kolymensis</name>
    <dbReference type="NCBI Taxonomy" id="1590652"/>
    <lineage>
        <taxon>Bacteria</taxon>
        <taxon>Bacillati</taxon>
        <taxon>Bacillota</taxon>
        <taxon>Bacilli</taxon>
        <taxon>Bacillales</taxon>
        <taxon>Paenibacillaceae</taxon>
        <taxon>Cohnella</taxon>
    </lineage>
</organism>
<name>A0ABR5A3B0_9BACL</name>
<evidence type="ECO:0000259" key="6">
    <source>
        <dbReference type="PROSITE" id="PS51794"/>
    </source>
</evidence>
<protein>
    <recommendedName>
        <fullName evidence="6">DAC domain-containing protein</fullName>
    </recommendedName>
</protein>
<gene>
    <name evidence="7" type="ORF">SD71_12770</name>
</gene>
<sequence length="206" mass="22937">MESQCSDLSPQISEVKKQFTNVYESLAQFTSSLDQEGIDMLNDLKSISKKITDAGKLASAYHLSRLLVPYTNKCHEIFNSVRQLSTKRKGALIVVQREDPIDDWITKGTPIFAEISSSLLDSIFHVGSPLHDGAVWIQNDIIVSAANILPLTKKTYKNKKLGTRHRAAIGLSELTDALVFVVSEETGKESFSFNGSLYPFQMIIQK</sequence>
<evidence type="ECO:0000256" key="4">
    <source>
        <dbReference type="ARBA" id="ARBA00022741"/>
    </source>
</evidence>
<dbReference type="Gene3D" id="1.10.287.770">
    <property type="entry name" value="YojJ-like"/>
    <property type="match status" value="1"/>
</dbReference>
<dbReference type="EMBL" id="JXAL01000020">
    <property type="protein sequence ID" value="KIL35529.1"/>
    <property type="molecule type" value="Genomic_DNA"/>
</dbReference>
<keyword evidence="5" id="KW-0067">ATP-binding</keyword>
<feature type="domain" description="DAC" evidence="6">
    <location>
        <begin position="57"/>
        <end position="205"/>
    </location>
</feature>
<keyword evidence="3" id="KW-0548">Nucleotidyltransferase</keyword>
<proteinExistence type="predicted"/>
<dbReference type="SUPFAM" id="SSF143597">
    <property type="entry name" value="YojJ-like"/>
    <property type="match status" value="1"/>
</dbReference>
<dbReference type="PANTHER" id="PTHR34185">
    <property type="entry name" value="DIADENYLATE CYCLASE"/>
    <property type="match status" value="1"/>
</dbReference>
<evidence type="ECO:0000256" key="5">
    <source>
        <dbReference type="ARBA" id="ARBA00022840"/>
    </source>
</evidence>
<evidence type="ECO:0000256" key="3">
    <source>
        <dbReference type="ARBA" id="ARBA00022695"/>
    </source>
</evidence>
<dbReference type="InterPro" id="IPR036888">
    <property type="entry name" value="DNA_integrity_DisA_N_sf"/>
</dbReference>
<comment type="catalytic activity">
    <reaction evidence="1">
        <text>2 ATP = 3',3'-c-di-AMP + 2 diphosphate</text>
        <dbReference type="Rhea" id="RHEA:35655"/>
        <dbReference type="ChEBI" id="CHEBI:30616"/>
        <dbReference type="ChEBI" id="CHEBI:33019"/>
        <dbReference type="ChEBI" id="CHEBI:71500"/>
        <dbReference type="EC" id="2.7.7.85"/>
    </reaction>
</comment>
<keyword evidence="4" id="KW-0547">Nucleotide-binding</keyword>
<dbReference type="Gene3D" id="3.40.1700.10">
    <property type="entry name" value="DNA integrity scanning protein, DisA, N-terminal domain"/>
    <property type="match status" value="1"/>
</dbReference>
<evidence type="ECO:0000313" key="8">
    <source>
        <dbReference type="Proteomes" id="UP000054526"/>
    </source>
</evidence>
<dbReference type="NCBIfam" id="NF038328">
    <property type="entry name" value="c-di-AMP_CdaS"/>
    <property type="match status" value="1"/>
</dbReference>
<keyword evidence="2" id="KW-0808">Transferase</keyword>
<dbReference type="RefSeq" id="WP_041063814.1">
    <property type="nucleotide sequence ID" value="NZ_JXAL01000020.1"/>
</dbReference>
<evidence type="ECO:0000256" key="2">
    <source>
        <dbReference type="ARBA" id="ARBA00022679"/>
    </source>
</evidence>
<dbReference type="PANTHER" id="PTHR34185:SF2">
    <property type="entry name" value="CYCLIC DI-AMP SYNTHASE CDAS"/>
    <property type="match status" value="1"/>
</dbReference>
<evidence type="ECO:0000313" key="7">
    <source>
        <dbReference type="EMBL" id="KIL35529.1"/>
    </source>
</evidence>
<reference evidence="7 8" key="1">
    <citation type="submission" date="2014-12" db="EMBL/GenBank/DDBJ databases">
        <title>Draft genome sequence of Cohnella kolymensis strain B-2846.</title>
        <authorList>
            <person name="Karlyshev A.V."/>
            <person name="Kudryashova E.B."/>
        </authorList>
    </citation>
    <scope>NUCLEOTIDE SEQUENCE [LARGE SCALE GENOMIC DNA]</scope>
    <source>
        <strain evidence="7 8">VKM B-2846</strain>
    </source>
</reference>
<accession>A0ABR5A3B0</accession>
<dbReference type="InterPro" id="IPR053472">
    <property type="entry name" value="DAC_CdaS-like"/>
</dbReference>
<keyword evidence="8" id="KW-1185">Reference proteome</keyword>
<dbReference type="Pfam" id="PF02457">
    <property type="entry name" value="DAC"/>
    <property type="match status" value="1"/>
</dbReference>